<keyword evidence="5" id="KW-0175">Coiled coil</keyword>
<dbReference type="InterPro" id="IPR004090">
    <property type="entry name" value="Chemotax_Me-accpt_rcpt"/>
</dbReference>
<dbReference type="FunFam" id="1.10.287.950:FF:000001">
    <property type="entry name" value="Methyl-accepting chemotaxis sensory transducer"/>
    <property type="match status" value="1"/>
</dbReference>
<dbReference type="SMART" id="SM00283">
    <property type="entry name" value="MA"/>
    <property type="match status" value="1"/>
</dbReference>
<dbReference type="Gene3D" id="1.10.490.10">
    <property type="entry name" value="Globins"/>
    <property type="match status" value="1"/>
</dbReference>
<dbReference type="Pfam" id="PF00015">
    <property type="entry name" value="MCPsignal"/>
    <property type="match status" value="1"/>
</dbReference>
<evidence type="ECO:0000256" key="1">
    <source>
        <dbReference type="ARBA" id="ARBA00004370"/>
    </source>
</evidence>
<dbReference type="InterPro" id="IPR004089">
    <property type="entry name" value="MCPsignal_dom"/>
</dbReference>
<dbReference type="GO" id="GO:0020037">
    <property type="term" value="F:heme binding"/>
    <property type="evidence" value="ECO:0007669"/>
    <property type="project" value="InterPro"/>
</dbReference>
<dbReference type="CDD" id="cd01068">
    <property type="entry name" value="globin_sensor"/>
    <property type="match status" value="1"/>
</dbReference>
<dbReference type="InterPro" id="IPR051310">
    <property type="entry name" value="MCP_chemotaxis"/>
</dbReference>
<feature type="domain" description="HAMP" evidence="8">
    <location>
        <begin position="182"/>
        <end position="234"/>
    </location>
</feature>
<dbReference type="CDD" id="cd11386">
    <property type="entry name" value="MCP_signal"/>
    <property type="match status" value="1"/>
</dbReference>
<evidence type="ECO:0000256" key="6">
    <source>
        <dbReference type="SAM" id="MobiDB-lite"/>
    </source>
</evidence>
<dbReference type="PROSITE" id="PS50885">
    <property type="entry name" value="HAMP"/>
    <property type="match status" value="1"/>
</dbReference>
<dbReference type="EMBL" id="SLVX01000006">
    <property type="protein sequence ID" value="TCN45821.1"/>
    <property type="molecule type" value="Genomic_DNA"/>
</dbReference>
<feature type="compositionally biased region" description="Low complexity" evidence="6">
    <location>
        <begin position="489"/>
        <end position="498"/>
    </location>
</feature>
<keyword evidence="10" id="KW-1185">Reference proteome</keyword>
<dbReference type="RefSeq" id="WP_133034426.1">
    <property type="nucleotide sequence ID" value="NZ_BAABEI010000012.1"/>
</dbReference>
<dbReference type="InterPro" id="IPR003660">
    <property type="entry name" value="HAMP_dom"/>
</dbReference>
<reference evidence="9 10" key="1">
    <citation type="submission" date="2019-03" db="EMBL/GenBank/DDBJ databases">
        <title>Genomic Encyclopedia of Type Strains, Phase IV (KMG-IV): sequencing the most valuable type-strain genomes for metagenomic binning, comparative biology and taxonomic classification.</title>
        <authorList>
            <person name="Goeker M."/>
        </authorList>
    </citation>
    <scope>NUCLEOTIDE SEQUENCE [LARGE SCALE GENOMIC DNA]</scope>
    <source>
        <strain evidence="9 10">DSM 18401</strain>
    </source>
</reference>
<keyword evidence="2" id="KW-0145">Chemotaxis</keyword>
<feature type="coiled-coil region" evidence="5">
    <location>
        <begin position="258"/>
        <end position="288"/>
    </location>
</feature>
<comment type="subcellular location">
    <subcellularLocation>
        <location evidence="1">Membrane</location>
    </subcellularLocation>
</comment>
<comment type="caution">
    <text evidence="9">The sequence shown here is derived from an EMBL/GenBank/DDBJ whole genome shotgun (WGS) entry which is preliminary data.</text>
</comment>
<dbReference type="PANTHER" id="PTHR43531">
    <property type="entry name" value="PROTEIN ICFG"/>
    <property type="match status" value="1"/>
</dbReference>
<dbReference type="PANTHER" id="PTHR43531:SF11">
    <property type="entry name" value="METHYL-ACCEPTING CHEMOTAXIS PROTEIN 3"/>
    <property type="match status" value="1"/>
</dbReference>
<dbReference type="GO" id="GO:0019825">
    <property type="term" value="F:oxygen binding"/>
    <property type="evidence" value="ECO:0007669"/>
    <property type="project" value="InterPro"/>
</dbReference>
<name>A0A4R2CX85_SHIGR</name>
<gene>
    <name evidence="9" type="ORF">EV665_106300</name>
</gene>
<evidence type="ECO:0000259" key="8">
    <source>
        <dbReference type="PROSITE" id="PS50885"/>
    </source>
</evidence>
<dbReference type="GO" id="GO:0007165">
    <property type="term" value="P:signal transduction"/>
    <property type="evidence" value="ECO:0007669"/>
    <property type="project" value="UniProtKB-KW"/>
</dbReference>
<dbReference type="AlphaFoldDB" id="A0A4R2CX85"/>
<dbReference type="GO" id="GO:0006935">
    <property type="term" value="P:chemotaxis"/>
    <property type="evidence" value="ECO:0007669"/>
    <property type="project" value="UniProtKB-KW"/>
</dbReference>
<feature type="region of interest" description="Disordered" evidence="6">
    <location>
        <begin position="489"/>
        <end position="510"/>
    </location>
</feature>
<dbReference type="PROSITE" id="PS50111">
    <property type="entry name" value="CHEMOTAXIS_TRANSDUC_2"/>
    <property type="match status" value="1"/>
</dbReference>
<evidence type="ECO:0000256" key="4">
    <source>
        <dbReference type="PROSITE-ProRule" id="PRU00284"/>
    </source>
</evidence>
<feature type="domain" description="Methyl-accepting transducer" evidence="7">
    <location>
        <begin position="239"/>
        <end position="468"/>
    </location>
</feature>
<dbReference type="Proteomes" id="UP000295351">
    <property type="component" value="Unassembled WGS sequence"/>
</dbReference>
<accession>A0A4R2CX85</accession>
<dbReference type="SUPFAM" id="SSF46458">
    <property type="entry name" value="Globin-like"/>
    <property type="match status" value="1"/>
</dbReference>
<dbReference type="PRINTS" id="PR00260">
    <property type="entry name" value="CHEMTRNSDUCR"/>
</dbReference>
<dbReference type="InterPro" id="IPR039379">
    <property type="entry name" value="Protoglobin_sensor_dom"/>
</dbReference>
<dbReference type="InterPro" id="IPR044398">
    <property type="entry name" value="Globin-sensor_dom"/>
</dbReference>
<evidence type="ECO:0000259" key="7">
    <source>
        <dbReference type="PROSITE" id="PS50111"/>
    </source>
</evidence>
<evidence type="ECO:0000313" key="10">
    <source>
        <dbReference type="Proteomes" id="UP000295351"/>
    </source>
</evidence>
<sequence length="510" mass="54212">MTHASQKQLAERLDFVGLNGRQRQTLADISPVIVASLDAGLDAFYSKARVHPETARFFANEAHLQHAKSRQAEHWKSIASAKFDAHYVDAVSAVGRTHARLGLEPRWYIGGYALLVESIVRAVIDEALGGLLHRHKSKALGDQVACVIKAALVDMDYAISIYLEVLDKQRTEAEGQQQALRDQQEVALAALDRVLKSLASGDLTASLREEMTAEFSSLKDNYNASIESVGRTLSDINAAADAVALQAREISGAADNMARRTETQASALEEAAAALEEITTIAREAENRTSDVQRIVEVSAVEASRSGTIVDEAMKAMGEIEGSSKRMSQIIGVIDEIAFQTNLLALNAGVEAARAGEQGKGFAVVAQEVRELAQRSASAAKEIKDLIGRSSAEVSKGVVLVNDTGKALRSIGAQVQAIHDHMASIANSAREQAAGIAEINATVGNMDLITQQNAAMVEETSAATQRLSSESVTLLGLVRAFKIANRAPGPSGGAASPSLSRADATRIAAR</sequence>
<proteinExistence type="inferred from homology"/>
<organism evidence="9 10">
    <name type="scientific">Shinella granuli</name>
    <dbReference type="NCBI Taxonomy" id="323621"/>
    <lineage>
        <taxon>Bacteria</taxon>
        <taxon>Pseudomonadati</taxon>
        <taxon>Pseudomonadota</taxon>
        <taxon>Alphaproteobacteria</taxon>
        <taxon>Hyphomicrobiales</taxon>
        <taxon>Rhizobiaceae</taxon>
        <taxon>Shinella</taxon>
    </lineage>
</organism>
<keyword evidence="4" id="KW-0807">Transducer</keyword>
<dbReference type="SUPFAM" id="SSF58104">
    <property type="entry name" value="Methyl-accepting chemotaxis protein (MCP) signaling domain"/>
    <property type="match status" value="1"/>
</dbReference>
<dbReference type="GO" id="GO:0016020">
    <property type="term" value="C:membrane"/>
    <property type="evidence" value="ECO:0007669"/>
    <property type="project" value="UniProtKB-SubCell"/>
</dbReference>
<dbReference type="Gene3D" id="1.10.287.950">
    <property type="entry name" value="Methyl-accepting chemotaxis protein"/>
    <property type="match status" value="1"/>
</dbReference>
<evidence type="ECO:0000313" key="9">
    <source>
        <dbReference type="EMBL" id="TCN45821.1"/>
    </source>
</evidence>
<evidence type="ECO:0000256" key="3">
    <source>
        <dbReference type="ARBA" id="ARBA00029447"/>
    </source>
</evidence>
<evidence type="ECO:0000256" key="5">
    <source>
        <dbReference type="SAM" id="Coils"/>
    </source>
</evidence>
<dbReference type="GO" id="GO:0004888">
    <property type="term" value="F:transmembrane signaling receptor activity"/>
    <property type="evidence" value="ECO:0007669"/>
    <property type="project" value="InterPro"/>
</dbReference>
<protein>
    <submittedName>
        <fullName evidence="9">Methyl-accepting chemotaxis protein</fullName>
    </submittedName>
</protein>
<comment type="similarity">
    <text evidence="3">Belongs to the methyl-accepting chemotaxis (MCP) protein family.</text>
</comment>
<dbReference type="Pfam" id="PF11563">
    <property type="entry name" value="Protoglobin"/>
    <property type="match status" value="1"/>
</dbReference>
<dbReference type="InterPro" id="IPR009050">
    <property type="entry name" value="Globin-like_sf"/>
</dbReference>
<evidence type="ECO:0000256" key="2">
    <source>
        <dbReference type="ARBA" id="ARBA00022500"/>
    </source>
</evidence>
<dbReference type="InterPro" id="IPR012292">
    <property type="entry name" value="Globin/Proto"/>
</dbReference>